<dbReference type="EMBL" id="AUZX01016005">
    <property type="protein sequence ID" value="EQD27487.1"/>
    <property type="molecule type" value="Genomic_DNA"/>
</dbReference>
<dbReference type="PANTHER" id="PTHR12143:SF39">
    <property type="entry name" value="SECRETED PROTEIN"/>
    <property type="match status" value="1"/>
</dbReference>
<keyword evidence="2" id="KW-0378">Hydrolase</keyword>
<reference evidence="2" key="2">
    <citation type="journal article" date="2014" name="ISME J.">
        <title>Microbial stratification in low pH oxic and suboxic macroscopic growths along an acid mine drainage.</title>
        <authorList>
            <person name="Mendez-Garcia C."/>
            <person name="Mesa V."/>
            <person name="Sprenger R.R."/>
            <person name="Richter M."/>
            <person name="Diez M.S."/>
            <person name="Solano J."/>
            <person name="Bargiela R."/>
            <person name="Golyshina O.V."/>
            <person name="Manteca A."/>
            <person name="Ramos J.L."/>
            <person name="Gallego J.R."/>
            <person name="Llorente I."/>
            <person name="Martins Dos Santos V.A."/>
            <person name="Jensen O.N."/>
            <person name="Pelaez A.I."/>
            <person name="Sanchez J."/>
            <person name="Ferrer M."/>
        </authorList>
    </citation>
    <scope>NUCLEOTIDE SEQUENCE</scope>
</reference>
<comment type="caution">
    <text evidence="2">The sequence shown here is derived from an EMBL/GenBank/DDBJ whole genome shotgun (WGS) entry which is preliminary data.</text>
</comment>
<evidence type="ECO:0000313" key="2">
    <source>
        <dbReference type="EMBL" id="EQD27487.1"/>
    </source>
</evidence>
<organism evidence="2">
    <name type="scientific">mine drainage metagenome</name>
    <dbReference type="NCBI Taxonomy" id="410659"/>
    <lineage>
        <taxon>unclassified sequences</taxon>
        <taxon>metagenomes</taxon>
        <taxon>ecological metagenomes</taxon>
    </lineage>
</organism>
<proteinExistence type="predicted"/>
<name>T0Y6H4_9ZZZZ</name>
<dbReference type="InterPro" id="IPR050883">
    <property type="entry name" value="PNGase"/>
</dbReference>
<accession>T0Y6H4</accession>
<dbReference type="AlphaFoldDB" id="T0Y6H4"/>
<dbReference type="GO" id="GO:0005829">
    <property type="term" value="C:cytosol"/>
    <property type="evidence" value="ECO:0007669"/>
    <property type="project" value="TreeGrafter"/>
</dbReference>
<dbReference type="GO" id="GO:0000224">
    <property type="term" value="F:peptide-N4-(N-acetyl-beta-glucosaminyl)asparagine amidase activity"/>
    <property type="evidence" value="ECO:0007669"/>
    <property type="project" value="TreeGrafter"/>
</dbReference>
<dbReference type="Pfam" id="PF07971">
    <property type="entry name" value="Glyco_hydro_92"/>
    <property type="match status" value="1"/>
</dbReference>
<feature type="non-terminal residue" evidence="2">
    <location>
        <position position="1"/>
    </location>
</feature>
<dbReference type="GO" id="GO:0006516">
    <property type="term" value="P:glycoprotein catabolic process"/>
    <property type="evidence" value="ECO:0007669"/>
    <property type="project" value="TreeGrafter"/>
</dbReference>
<feature type="non-terminal residue" evidence="2">
    <location>
        <position position="151"/>
    </location>
</feature>
<reference evidence="2" key="1">
    <citation type="submission" date="2013-08" db="EMBL/GenBank/DDBJ databases">
        <authorList>
            <person name="Mendez C."/>
            <person name="Richter M."/>
            <person name="Ferrer M."/>
            <person name="Sanchez J."/>
        </authorList>
    </citation>
    <scope>NUCLEOTIDE SEQUENCE</scope>
</reference>
<sequence>VIGGSLAHRKTFYTALVSHLLLPSVFDDVDGRYIGYDDKIHHVPAGHKHIYANWSGWDIYRSEIPLLTIIKPQRAQDMAQSVVEMAKQQGFIDRWAEANHPLGVQNGFPLTSCVVEIWQAGLHHFDIKAAYKAMATQCFPDYLKGHADLSA</sequence>
<protein>
    <submittedName>
        <fullName evidence="2">Glycosyl hydrolase 92 domain protein</fullName>
    </submittedName>
</protein>
<dbReference type="PANTHER" id="PTHR12143">
    <property type="entry name" value="PEPTIDE N-GLYCANASE PNGASE -RELATED"/>
    <property type="match status" value="1"/>
</dbReference>
<dbReference type="Gene3D" id="1.20.1050.60">
    <property type="entry name" value="alpha-1,2-mannosidase"/>
    <property type="match status" value="1"/>
</dbReference>
<gene>
    <name evidence="2" type="ORF">B1A_21654</name>
</gene>
<evidence type="ECO:0000259" key="1">
    <source>
        <dbReference type="Pfam" id="PF07971"/>
    </source>
</evidence>
<dbReference type="InterPro" id="IPR012939">
    <property type="entry name" value="Glyco_hydro_92"/>
</dbReference>
<feature type="domain" description="Glycosyl hydrolase family 92" evidence="1">
    <location>
        <begin position="4"/>
        <end position="138"/>
    </location>
</feature>